<reference evidence="1" key="1">
    <citation type="submission" date="2020-04" db="EMBL/GenBank/DDBJ databases">
        <title>Deep metagenomics examines the oral microbiome during advanced dental caries in children, revealing novel taxa and co-occurrences with host molecules.</title>
        <authorList>
            <person name="Baker J.L."/>
            <person name="Morton J.T."/>
            <person name="Dinis M."/>
            <person name="Alvarez R."/>
            <person name="Tran N.C."/>
            <person name="Knight R."/>
            <person name="Edlund A."/>
        </authorList>
    </citation>
    <scope>NUCLEOTIDE SEQUENCE</scope>
    <source>
        <strain evidence="1">JCVI_23_bin.16</strain>
    </source>
</reference>
<gene>
    <name evidence="1" type="ORF">HXK00_00470</name>
</gene>
<protein>
    <submittedName>
        <fullName evidence="1">Uncharacterized protein</fullName>
    </submittedName>
</protein>
<proteinExistence type="predicted"/>
<sequence>MPGLYIDFNIPLEVRKLVEKMVNQRRDKSTPNQNIILDELKRRWVSQPRSVQDKHKEVIRIKFKLPLSVSTISAEILRRPCRVEVFYIDRSNNRRPVLNQNRTPLSVIVDGGVESNSWYKWFSRCYPIVAKEIQFVVSRVYQGQDDTKYSVGLKNILIKRNVFNRNDALRPLEDESDVYGNVITKYVKDWDASKAIDDNAMTFWKSSPQPSPDAVVNFYLDLRDENGNSQTIDKVYLDPVYKGNLLNLYHSSDETTVLTKISQSAITPTAEENFYWDTAKALNATLGESKYVLPVSWGNFTSDPMWFGFQWTPLFSSKNPPSRDISLIETNSNDKDAVNFSIKYLIATKEFEVKWQGFAISYTKKYLIEEDFDKNSPLNIVFGVNYTKNGGADLTFKAVSYDSRSPKRIVSFTERGLKGVAEKFNFTNEIIIKNLSGSLSAMVIKKEVFGQQTSDLFMKNPTFYVSPDPVLPEDNGTVEHTSLDNALFAANWSEQSYAIGGRSSSEYEAKKWVPIWKDYFAEKGFIYLPEPITIKYMKFELTGLTPEPYPVYEPGIEVKYQVFPVSVEQESLQGFRLNIGKGVGGLLNFVNINGINHFNIFSRKSWSDAAQKLFGKTYSPVKLDVQKGNTVGTYPASQQDPISNSTRLELASNILNRREELAPYVLARNESYVTIKSDGLLKIEPYTKIPWQEIADANPGALDFNQKPGMLPVRGADYWVFPGQILKVPAHVMRGITNSSTVTELRAASTNRVRFQSNSVHKYETRTVKRDAAIAYFAGFREVTPYMSSYTANEDRDVIDFPVYNSPPWVLTNMETLGNGVTRATQPGGMAVFKMKTNSTFRRVKFDIRDSGYQRSDSMWNDDYDDRLSYNVTVTQPDGAAWTDFLTKWTDEKSDWGSPEGLVSINLDGDRVFDGKRVLRITRAAGTGEAKIAIRQANHFLKDGCTVRLRAKVMKLTPSKNKMIMKFFEKGGSKPIYETTLPDQPGQWIDFVSETFTTPNAGPGEYRVEFITKGDDKETILVSDIYSEVSHLHYYVVPGKTEGYEATDFRDITALRENPENGYFVAQEPINEMTVIVLAKSNKQYLYGMTINPLYLQ</sequence>
<dbReference type="Proteomes" id="UP000757900">
    <property type="component" value="Unassembled WGS sequence"/>
</dbReference>
<accession>A0A929QST0</accession>
<name>A0A929QST0_ABIDE</name>
<evidence type="ECO:0000313" key="2">
    <source>
        <dbReference type="Proteomes" id="UP000757900"/>
    </source>
</evidence>
<dbReference type="AlphaFoldDB" id="A0A929QST0"/>
<evidence type="ECO:0000313" key="1">
    <source>
        <dbReference type="EMBL" id="MBF0934100.1"/>
    </source>
</evidence>
<dbReference type="EMBL" id="JABZFV010000001">
    <property type="protein sequence ID" value="MBF0934100.1"/>
    <property type="molecule type" value="Genomic_DNA"/>
</dbReference>
<organism evidence="1 2">
    <name type="scientific">Abiotrophia defectiva</name>
    <name type="common">Streptococcus defectivus</name>
    <dbReference type="NCBI Taxonomy" id="46125"/>
    <lineage>
        <taxon>Bacteria</taxon>
        <taxon>Bacillati</taxon>
        <taxon>Bacillota</taxon>
        <taxon>Bacilli</taxon>
        <taxon>Lactobacillales</taxon>
        <taxon>Aerococcaceae</taxon>
        <taxon>Abiotrophia</taxon>
    </lineage>
</organism>
<comment type="caution">
    <text evidence="1">The sequence shown here is derived from an EMBL/GenBank/DDBJ whole genome shotgun (WGS) entry which is preliminary data.</text>
</comment>